<protein>
    <submittedName>
        <fullName evidence="2">Uncharacterized protein</fullName>
    </submittedName>
</protein>
<feature type="chain" id="PRO_5041461503" evidence="1">
    <location>
        <begin position="18"/>
        <end position="117"/>
    </location>
</feature>
<sequence>MRIIIVALAILFAKVYAVPQACIYKDSNCNTLIVCVPIGYCRANVKFTDKGNKVQYEKFLQSDCSGTALNNPLNIPYDSCFPLDPTSSLYTFASKAILFTNFGGPISLGILMSVLCF</sequence>
<accession>A0AA38M0T0</accession>
<dbReference type="Proteomes" id="UP001168821">
    <property type="component" value="Unassembled WGS sequence"/>
</dbReference>
<gene>
    <name evidence="2" type="ORF">Zmor_019101</name>
</gene>
<comment type="caution">
    <text evidence="2">The sequence shown here is derived from an EMBL/GenBank/DDBJ whole genome shotgun (WGS) entry which is preliminary data.</text>
</comment>
<evidence type="ECO:0000256" key="1">
    <source>
        <dbReference type="SAM" id="SignalP"/>
    </source>
</evidence>
<dbReference type="AlphaFoldDB" id="A0AA38M0T0"/>
<reference evidence="2" key="1">
    <citation type="journal article" date="2023" name="G3 (Bethesda)">
        <title>Whole genome assemblies of Zophobas morio and Tenebrio molitor.</title>
        <authorList>
            <person name="Kaur S."/>
            <person name="Stinson S.A."/>
            <person name="diCenzo G.C."/>
        </authorList>
    </citation>
    <scope>NUCLEOTIDE SEQUENCE</scope>
    <source>
        <strain evidence="2">QUZm001</strain>
    </source>
</reference>
<name>A0AA38M0T0_9CUCU</name>
<proteinExistence type="predicted"/>
<organism evidence="2 3">
    <name type="scientific">Zophobas morio</name>
    <dbReference type="NCBI Taxonomy" id="2755281"/>
    <lineage>
        <taxon>Eukaryota</taxon>
        <taxon>Metazoa</taxon>
        <taxon>Ecdysozoa</taxon>
        <taxon>Arthropoda</taxon>
        <taxon>Hexapoda</taxon>
        <taxon>Insecta</taxon>
        <taxon>Pterygota</taxon>
        <taxon>Neoptera</taxon>
        <taxon>Endopterygota</taxon>
        <taxon>Coleoptera</taxon>
        <taxon>Polyphaga</taxon>
        <taxon>Cucujiformia</taxon>
        <taxon>Tenebrionidae</taxon>
        <taxon>Zophobas</taxon>
    </lineage>
</organism>
<evidence type="ECO:0000313" key="3">
    <source>
        <dbReference type="Proteomes" id="UP001168821"/>
    </source>
</evidence>
<feature type="signal peptide" evidence="1">
    <location>
        <begin position="1"/>
        <end position="17"/>
    </location>
</feature>
<dbReference type="EMBL" id="JALNTZ010000541">
    <property type="protein sequence ID" value="KAJ3634418.1"/>
    <property type="molecule type" value="Genomic_DNA"/>
</dbReference>
<evidence type="ECO:0000313" key="2">
    <source>
        <dbReference type="EMBL" id="KAJ3634418.1"/>
    </source>
</evidence>
<keyword evidence="3" id="KW-1185">Reference proteome</keyword>
<keyword evidence="1" id="KW-0732">Signal</keyword>